<feature type="domain" description="Limiting CO2-inducible protein B/C beta carbonyic anhydrase" evidence="1">
    <location>
        <begin position="40"/>
        <end position="248"/>
    </location>
</feature>
<name>A0A836CN60_9STRA</name>
<accession>A0A836CN60</accession>
<evidence type="ECO:0000313" key="3">
    <source>
        <dbReference type="Proteomes" id="UP000664859"/>
    </source>
</evidence>
<sequence length="285" mass="29321">MTAVGTAVKTLDGTPASPRDAIPSFTTALAKHFPGAAKEAAFVDACASVLNKAGFREDNSIACVGICRDEICGSLMTEVQSKFGESFGFRGLGGFIFAGKTGFGAAHAHCPANPDGRHKYVYIVAPHIGIGQDGKLGSCNRAGIGHTSTACGALAAFHGGLSSGSVSPQLAMDDLEMSAMSALLLQSIPWGTVPDLAELTKIAARIIAEKQVAAAIAATVDPAKADYAMITGIQIHGPGLQQTYIMPIADLCYAVVDGEKTMLSIPEAVAPLVKEVVMKAPFDGV</sequence>
<organism evidence="2 3">
    <name type="scientific">Tribonema minus</name>
    <dbReference type="NCBI Taxonomy" id="303371"/>
    <lineage>
        <taxon>Eukaryota</taxon>
        <taxon>Sar</taxon>
        <taxon>Stramenopiles</taxon>
        <taxon>Ochrophyta</taxon>
        <taxon>PX clade</taxon>
        <taxon>Xanthophyceae</taxon>
        <taxon>Tribonematales</taxon>
        <taxon>Tribonemataceae</taxon>
        <taxon>Tribonema</taxon>
    </lineage>
</organism>
<proteinExistence type="predicted"/>
<dbReference type="PANTHER" id="PTHR38016:SF1">
    <property type="entry name" value="LIMITING CO2-INDUCIBLE PROTEIN B_C BETA CARBONYIC ANHYDRASE DOMAIN-CONTAINING PROTEIN"/>
    <property type="match status" value="1"/>
</dbReference>
<dbReference type="OrthoDB" id="189156at2759"/>
<keyword evidence="3" id="KW-1185">Reference proteome</keyword>
<evidence type="ECO:0000313" key="2">
    <source>
        <dbReference type="EMBL" id="KAG5192685.1"/>
    </source>
</evidence>
<evidence type="ECO:0000259" key="1">
    <source>
        <dbReference type="Pfam" id="PF18599"/>
    </source>
</evidence>
<comment type="caution">
    <text evidence="2">The sequence shown here is derived from an EMBL/GenBank/DDBJ whole genome shotgun (WGS) entry which is preliminary data.</text>
</comment>
<gene>
    <name evidence="2" type="ORF">JKP88DRAFT_269249</name>
</gene>
<dbReference type="PANTHER" id="PTHR38016">
    <property type="entry name" value="UNNAMED PRODUCT"/>
    <property type="match status" value="1"/>
</dbReference>
<reference evidence="2" key="1">
    <citation type="submission" date="2021-02" db="EMBL/GenBank/DDBJ databases">
        <title>First Annotated Genome of the Yellow-green Alga Tribonema minus.</title>
        <authorList>
            <person name="Mahan K.M."/>
        </authorList>
    </citation>
    <scope>NUCLEOTIDE SEQUENCE</scope>
    <source>
        <strain evidence="2">UTEX B ZZ1240</strain>
    </source>
</reference>
<dbReference type="AlphaFoldDB" id="A0A836CN60"/>
<dbReference type="EMBL" id="JAFCMP010000002">
    <property type="protein sequence ID" value="KAG5192685.1"/>
    <property type="molecule type" value="Genomic_DNA"/>
</dbReference>
<dbReference type="InterPro" id="IPR040703">
    <property type="entry name" value="LCIB/C_CA"/>
</dbReference>
<protein>
    <submittedName>
        <fullName evidence="2">Low-co2 inducible protein lcib</fullName>
    </submittedName>
</protein>
<dbReference type="Proteomes" id="UP000664859">
    <property type="component" value="Unassembled WGS sequence"/>
</dbReference>
<dbReference type="Pfam" id="PF18599">
    <property type="entry name" value="LCIB_C_CA"/>
    <property type="match status" value="1"/>
</dbReference>